<dbReference type="EMBL" id="CP009920">
    <property type="protein sequence ID" value="AJI23827.1"/>
    <property type="molecule type" value="Genomic_DNA"/>
</dbReference>
<dbReference type="KEGG" id="bmeg:BG04_1854"/>
<dbReference type="Pfam" id="PF10763">
    <property type="entry name" value="DUF2584"/>
    <property type="match status" value="1"/>
</dbReference>
<evidence type="ECO:0000313" key="1">
    <source>
        <dbReference type="EMBL" id="AJI23827.1"/>
    </source>
</evidence>
<dbReference type="Proteomes" id="UP000031829">
    <property type="component" value="Chromosome"/>
</dbReference>
<accession>A0A0B6ARR6</accession>
<organism evidence="1 2">
    <name type="scientific">Priestia megaterium (strain ATCC 14581 / DSM 32 / CCUG 1817 / JCM 2506 / NBRC 15308 / NCIMB 9376 / NCTC 10342 / NRRL B-14308 / VKM B-512 / Ford 19)</name>
    <name type="common">Bacillus megaterium</name>
    <dbReference type="NCBI Taxonomy" id="1348623"/>
    <lineage>
        <taxon>Bacteria</taxon>
        <taxon>Bacillati</taxon>
        <taxon>Bacillota</taxon>
        <taxon>Bacilli</taxon>
        <taxon>Bacillales</taxon>
        <taxon>Bacillaceae</taxon>
        <taxon>Priestia</taxon>
    </lineage>
</organism>
<dbReference type="InterPro" id="IPR019699">
    <property type="entry name" value="DUF2584"/>
</dbReference>
<protein>
    <recommendedName>
        <fullName evidence="3">DUF2584 domain-containing protein</fullName>
    </recommendedName>
</protein>
<dbReference type="Gene3D" id="2.40.240.20">
    <property type="entry name" value="Hypothetical PUA domain-like, domain 1"/>
    <property type="match status" value="1"/>
</dbReference>
<dbReference type="SUPFAM" id="SSF88697">
    <property type="entry name" value="PUA domain-like"/>
    <property type="match status" value="1"/>
</dbReference>
<dbReference type="AlphaFoldDB" id="A0A0B6ARR6"/>
<evidence type="ECO:0008006" key="3">
    <source>
        <dbReference type="Google" id="ProtNLM"/>
    </source>
</evidence>
<reference evidence="1 2" key="1">
    <citation type="journal article" date="2015" name="Genome Announc.">
        <title>Complete genome sequences for 35 biothreat assay-relevant bacillus species.</title>
        <authorList>
            <person name="Johnson S.L."/>
            <person name="Daligault H.E."/>
            <person name="Davenport K.W."/>
            <person name="Jaissle J."/>
            <person name="Frey K.G."/>
            <person name="Ladner J.T."/>
            <person name="Broomall S.M."/>
            <person name="Bishop-Lilly K.A."/>
            <person name="Bruce D.C."/>
            <person name="Gibbons H.S."/>
            <person name="Coyne S.R."/>
            <person name="Lo C.C."/>
            <person name="Meincke L."/>
            <person name="Munk A.C."/>
            <person name="Koroleva G.I."/>
            <person name="Rosenzweig C.N."/>
            <person name="Palacios G.F."/>
            <person name="Redden C.L."/>
            <person name="Minogue T.D."/>
            <person name="Chain P.S."/>
        </authorList>
    </citation>
    <scope>NUCLEOTIDE SEQUENCE [LARGE SCALE GENOMIC DNA]</scope>
    <source>
        <strain evidence="2">ATCC 14581 / DSM 32 / JCM 2506 / NBRC 15308 / NCIMB 9376 / NCTC 10342 / NRRL B-14308 / VKM B-512</strain>
    </source>
</reference>
<dbReference type="HOGENOM" id="CLU_179208_0_0_9"/>
<dbReference type="PATRIC" id="fig|592022.4.peg.4848"/>
<dbReference type="InterPro" id="IPR015947">
    <property type="entry name" value="PUA-like_sf"/>
</dbReference>
<gene>
    <name evidence="1" type="ORF">BG04_1854</name>
</gene>
<evidence type="ECO:0000313" key="2">
    <source>
        <dbReference type="Proteomes" id="UP000031829"/>
    </source>
</evidence>
<sequence>MGMPLELNTMIVTKGNEKRVTDNIFQIEKKGYRLYPLDIPLNIHKTKTGECIGTAVVRKVEMEQEKTIVTYELTKLHSTN</sequence>
<proteinExistence type="predicted"/>
<name>A0A0B6ARR6_PRIM2</name>
<dbReference type="RefSeq" id="WP_013085261.1">
    <property type="nucleotide sequence ID" value="NZ_BCVB01000008.1"/>
</dbReference>
<dbReference type="GeneID" id="93645318"/>